<sequence>MAPPRGIPWQPSRPFLTQRGTDGKLYPVPMPVPAVPNAAFVSEGRLGLSATDILIVNVGVAWRLILS</sequence>
<organism evidence="1">
    <name type="scientific">hydrothermal vent metagenome</name>
    <dbReference type="NCBI Taxonomy" id="652676"/>
    <lineage>
        <taxon>unclassified sequences</taxon>
        <taxon>metagenomes</taxon>
        <taxon>ecological metagenomes</taxon>
    </lineage>
</organism>
<name>A0A160THX5_9ZZZZ</name>
<gene>
    <name evidence="1" type="ORF">MGWOODY_Smn1069</name>
</gene>
<dbReference type="AlphaFoldDB" id="A0A160THX5"/>
<accession>A0A160THX5</accession>
<evidence type="ECO:0000313" key="1">
    <source>
        <dbReference type="EMBL" id="CUS43044.1"/>
    </source>
</evidence>
<proteinExistence type="predicted"/>
<protein>
    <submittedName>
        <fullName evidence="1">Uncharacterized protein</fullName>
    </submittedName>
</protein>
<reference evidence="1" key="1">
    <citation type="submission" date="2015-10" db="EMBL/GenBank/DDBJ databases">
        <authorList>
            <person name="Gilbert D.G."/>
        </authorList>
    </citation>
    <scope>NUCLEOTIDE SEQUENCE</scope>
</reference>
<dbReference type="EMBL" id="CZQE01000001">
    <property type="protein sequence ID" value="CUS43044.1"/>
    <property type="molecule type" value="Genomic_DNA"/>
</dbReference>